<feature type="transmembrane region" description="Helical" evidence="7">
    <location>
        <begin position="276"/>
        <end position="293"/>
    </location>
</feature>
<feature type="region of interest" description="Disordered" evidence="6">
    <location>
        <begin position="642"/>
        <end position="663"/>
    </location>
</feature>
<evidence type="ECO:0000256" key="1">
    <source>
        <dbReference type="ARBA" id="ARBA00004141"/>
    </source>
</evidence>
<keyword evidence="3 7" id="KW-0812">Transmembrane</keyword>
<name>A0A1Y1VGY7_9FUNG</name>
<evidence type="ECO:0000256" key="3">
    <source>
        <dbReference type="ARBA" id="ARBA00022692"/>
    </source>
</evidence>
<dbReference type="Proteomes" id="UP000193719">
    <property type="component" value="Unassembled WGS sequence"/>
</dbReference>
<feature type="transmembrane region" description="Helical" evidence="7">
    <location>
        <begin position="334"/>
        <end position="357"/>
    </location>
</feature>
<keyword evidence="9" id="KW-1185">Reference proteome</keyword>
<dbReference type="GO" id="GO:0016020">
    <property type="term" value="C:membrane"/>
    <property type="evidence" value="ECO:0007669"/>
    <property type="project" value="UniProtKB-SubCell"/>
</dbReference>
<dbReference type="AlphaFoldDB" id="A0A1Y1VGY7"/>
<proteinExistence type="inferred from homology"/>
<feature type="compositionally biased region" description="Low complexity" evidence="6">
    <location>
        <begin position="644"/>
        <end position="658"/>
    </location>
</feature>
<feature type="transmembrane region" description="Helical" evidence="7">
    <location>
        <begin position="305"/>
        <end position="328"/>
    </location>
</feature>
<dbReference type="EMBL" id="MCFH01000008">
    <property type="protein sequence ID" value="ORX55995.1"/>
    <property type="molecule type" value="Genomic_DNA"/>
</dbReference>
<keyword evidence="4 7" id="KW-1133">Transmembrane helix</keyword>
<dbReference type="Pfam" id="PF01758">
    <property type="entry name" value="SBF"/>
    <property type="match status" value="1"/>
</dbReference>
<keyword evidence="5 7" id="KW-0472">Membrane</keyword>
<feature type="transmembrane region" description="Helical" evidence="7">
    <location>
        <begin position="203"/>
        <end position="231"/>
    </location>
</feature>
<dbReference type="InterPro" id="IPR038770">
    <property type="entry name" value="Na+/solute_symporter_sf"/>
</dbReference>
<dbReference type="InterPro" id="IPR002657">
    <property type="entry name" value="BilAc:Na_symport/Acr3"/>
</dbReference>
<evidence type="ECO:0000256" key="2">
    <source>
        <dbReference type="ARBA" id="ARBA00006528"/>
    </source>
</evidence>
<evidence type="ECO:0000256" key="6">
    <source>
        <dbReference type="SAM" id="MobiDB-lite"/>
    </source>
</evidence>
<dbReference type="Gene3D" id="1.20.1530.20">
    <property type="match status" value="1"/>
</dbReference>
<evidence type="ECO:0000256" key="4">
    <source>
        <dbReference type="ARBA" id="ARBA00022989"/>
    </source>
</evidence>
<comment type="similarity">
    <text evidence="2">Belongs to the bile acid:sodium symporter (BASS) (TC 2.A.28) family.</text>
</comment>
<organism evidence="8 9">
    <name type="scientific">Piromyces finnis</name>
    <dbReference type="NCBI Taxonomy" id="1754191"/>
    <lineage>
        <taxon>Eukaryota</taxon>
        <taxon>Fungi</taxon>
        <taxon>Fungi incertae sedis</taxon>
        <taxon>Chytridiomycota</taxon>
        <taxon>Chytridiomycota incertae sedis</taxon>
        <taxon>Neocallimastigomycetes</taxon>
        <taxon>Neocallimastigales</taxon>
        <taxon>Neocallimastigaceae</taxon>
        <taxon>Piromyces</taxon>
    </lineage>
</organism>
<comment type="caution">
    <text evidence="8">The sequence shown here is derived from an EMBL/GenBank/DDBJ whole genome shotgun (WGS) entry which is preliminary data.</text>
</comment>
<dbReference type="OrthoDB" id="203097at2759"/>
<protein>
    <submittedName>
        <fullName evidence="8">Uncharacterized protein</fullName>
    </submittedName>
</protein>
<dbReference type="PANTHER" id="PTHR10361">
    <property type="entry name" value="SODIUM-BILE ACID COTRANSPORTER"/>
    <property type="match status" value="1"/>
</dbReference>
<evidence type="ECO:0000256" key="5">
    <source>
        <dbReference type="ARBA" id="ARBA00023136"/>
    </source>
</evidence>
<feature type="region of interest" description="Disordered" evidence="6">
    <location>
        <begin position="686"/>
        <end position="706"/>
    </location>
</feature>
<feature type="transmembrane region" description="Helical" evidence="7">
    <location>
        <begin position="176"/>
        <end position="197"/>
    </location>
</feature>
<reference evidence="8 9" key="1">
    <citation type="submission" date="2016-08" db="EMBL/GenBank/DDBJ databases">
        <title>Genomes of anaerobic fungi encode conserved fungal cellulosomes for biomass hydrolysis.</title>
        <authorList>
            <consortium name="DOE Joint Genome Institute"/>
            <person name="Haitjema C.H."/>
            <person name="Gilmore S.P."/>
            <person name="Henske J.K."/>
            <person name="Solomon K.V."/>
            <person name="De Groot R."/>
            <person name="Kuo A."/>
            <person name="Mondo S.J."/>
            <person name="Salamov A.A."/>
            <person name="Labutti K."/>
            <person name="Zhao Z."/>
            <person name="Chiniquy J."/>
            <person name="Barry K."/>
            <person name="Brewer H.M."/>
            <person name="Purvine S.O."/>
            <person name="Wright A.T."/>
            <person name="Boxma B."/>
            <person name="Van Alen T."/>
            <person name="Hackstein J.H."/>
            <person name="Baker S.E."/>
            <person name="Grigoriev I.V."/>
            <person name="O'Malley M.A."/>
        </authorList>
    </citation>
    <scope>NUCLEOTIDE SEQUENCE [LARGE SCALE GENOMIC DNA]</scope>
    <source>
        <strain evidence="9">finn</strain>
    </source>
</reference>
<feature type="transmembrane region" description="Helical" evidence="7">
    <location>
        <begin position="369"/>
        <end position="391"/>
    </location>
</feature>
<reference evidence="8 9" key="2">
    <citation type="submission" date="2016-08" db="EMBL/GenBank/DDBJ databases">
        <title>Pervasive Adenine N6-methylation of Active Genes in Fungi.</title>
        <authorList>
            <consortium name="DOE Joint Genome Institute"/>
            <person name="Mondo S.J."/>
            <person name="Dannebaum R.O."/>
            <person name="Kuo R.C."/>
            <person name="Labutti K."/>
            <person name="Haridas S."/>
            <person name="Kuo A."/>
            <person name="Salamov A."/>
            <person name="Ahrendt S.R."/>
            <person name="Lipzen A."/>
            <person name="Sullivan W."/>
            <person name="Andreopoulos W.B."/>
            <person name="Clum A."/>
            <person name="Lindquist E."/>
            <person name="Daum C."/>
            <person name="Ramamoorthy G.K."/>
            <person name="Gryganskyi A."/>
            <person name="Culley D."/>
            <person name="Magnuson J.K."/>
            <person name="James T.Y."/>
            <person name="O'Malley M.A."/>
            <person name="Stajich J.E."/>
            <person name="Spatafora J.W."/>
            <person name="Visel A."/>
            <person name="Grigoriev I.V."/>
        </authorList>
    </citation>
    <scope>NUCLEOTIDE SEQUENCE [LARGE SCALE GENOMIC DNA]</scope>
    <source>
        <strain evidence="9">finn</strain>
    </source>
</reference>
<dbReference type="PANTHER" id="PTHR10361:SF28">
    <property type="entry name" value="P3 PROTEIN-RELATED"/>
    <property type="match status" value="1"/>
</dbReference>
<feature type="transmembrane region" description="Helical" evidence="7">
    <location>
        <begin position="243"/>
        <end position="264"/>
    </location>
</feature>
<comment type="subcellular location">
    <subcellularLocation>
        <location evidence="1">Membrane</location>
        <topology evidence="1">Multi-pass membrane protein</topology>
    </subcellularLocation>
</comment>
<feature type="transmembrane region" description="Helical" evidence="7">
    <location>
        <begin position="143"/>
        <end position="164"/>
    </location>
</feature>
<sequence length="1170" mass="130997">MRDVPFTIKLDQAPKSPINITFVSENNFQNFDVSPKFIYFDKGIDTIELDNNTILPIQNDNLTLSKTFTLKNKHNGRSTLSFDIQSGDNIKLDEFLGNKLDITVNTFSISNIIIIIATAMFLFSIGLSLSGNTLRGTFHKDRLPSMFCGLFCQFILVPVISFFIPKIFKQRNYQAFSVFMVGISPSSVIAPIFTYYLGGDRALAVSLCLLSTILGSGIYVLYIWLYTFIFSSDLQINEFPYKYMAFIIIYCLVPFLLGSLLLHFKPLWANWIKKSTTFWGAIIIITSLVMSLKDFSVIFYKNWEIYCVSIVLSSISFIISLIMTKIFNLDDKKTIAVCMNTILPNIPLAITIIQVYLTPCCAQVLSAFPLFHTFWMLIEAIIIGAIMHLSFPVIETINETSEQELSNLSTFNNNINNNNNNNAGLTIITPKPGFNDDKDNDDKTETKINNIINSNNKQKQKHESYHKKKISNSTVGLIGKDENDPNIEYLDEVTSIGDEDSITSDTNIGNLVIPTTFSKDNYTISKNSNTNIITDNNYLSPNSIVTSEVLVPISHNNNNNNNNINITSNLDKPKYIKHKANDSTVLDNIKKSDIDIQYHKRSYSYQVNFYEAKNKENENTEDSPTGSPELLKVNDINTFENRFSPGGSPVSGTPSITSMGTKATKKCKTKSIANTYISNTTTLRPNKSVKVKTPEEETNNNMSPNFNVNDAMNLSMVSESTQNSTVIQGNKDNTPKMTKPSLESIISKSDSLYSAVESATSNNSISSSSFANTTINLNNLNNNSLLLSDTGNSYLKKDKDINIESNTTNNNISLASMVFNMPVSQAVSCFPEPIKIDLKNKEKEEIKNDNSILSPVSINSKFSFDSNSITTNNIDNPPLTPSRLEHILDELNKEQDNENKGKLPTKSNLLKSSFINKHNMHDHSSINNVLSVDIPKKPYSTKDSNEINSANTFCTTKTNFSSPSSSNNEHLIKDAGSKLKQSEGFLSPPLIHNSIDTQKSYISPYQTPQKSLTGDSLNYKENNSLNKVNHHRYKSSTTSFFNSLDDSVDFQSYTDSMDGMEIVDLTNISHSGINNNKTQDVSSIATSNKHSSFASALTNPFINLNIQSTVEPDEYIIPQRPEMNVDNNDIDYNFNPQRVSVMSAMSYTTFKSCQTEISEYHDCVENEQKK</sequence>
<accession>A0A1Y1VGY7</accession>
<feature type="transmembrane region" description="Helical" evidence="7">
    <location>
        <begin position="109"/>
        <end position="131"/>
    </location>
</feature>
<gene>
    <name evidence="8" type="ORF">BCR36DRAFT_346479</name>
</gene>
<evidence type="ECO:0000313" key="9">
    <source>
        <dbReference type="Proteomes" id="UP000193719"/>
    </source>
</evidence>
<evidence type="ECO:0000256" key="7">
    <source>
        <dbReference type="SAM" id="Phobius"/>
    </source>
</evidence>
<evidence type="ECO:0000313" key="8">
    <source>
        <dbReference type="EMBL" id="ORX55995.1"/>
    </source>
</evidence>
<dbReference type="InterPro" id="IPR004710">
    <property type="entry name" value="Bilac:Na_transpt"/>
</dbReference>